<proteinExistence type="predicted"/>
<feature type="transmembrane region" description="Helical" evidence="11">
    <location>
        <begin position="449"/>
        <end position="467"/>
    </location>
</feature>
<reference evidence="13 14" key="1">
    <citation type="submission" date="2015-09" db="EMBL/GenBank/DDBJ databases">
        <title>Atta colombica WGS genome.</title>
        <authorList>
            <person name="Nygaard S."/>
            <person name="Hu H."/>
            <person name="Boomsma J."/>
            <person name="Zhang G."/>
        </authorList>
    </citation>
    <scope>NUCLEOTIDE SEQUENCE [LARGE SCALE GENOMIC DNA]</scope>
    <source>
        <strain evidence="13">Treedump-2</strain>
        <tissue evidence="13">Whole body</tissue>
    </source>
</reference>
<keyword evidence="4 11" id="KW-0812">Transmembrane</keyword>
<feature type="transmembrane region" description="Helical" evidence="11">
    <location>
        <begin position="474"/>
        <end position="493"/>
    </location>
</feature>
<evidence type="ECO:0000256" key="4">
    <source>
        <dbReference type="ARBA" id="ARBA00022692"/>
    </source>
</evidence>
<evidence type="ECO:0000313" key="13">
    <source>
        <dbReference type="EMBL" id="KYM79745.1"/>
    </source>
</evidence>
<dbReference type="GO" id="GO:0005549">
    <property type="term" value="F:odorant binding"/>
    <property type="evidence" value="ECO:0007669"/>
    <property type="project" value="InterPro"/>
</dbReference>
<keyword evidence="7 11" id="KW-0472">Membrane</keyword>
<evidence type="ECO:0000256" key="7">
    <source>
        <dbReference type="ARBA" id="ARBA00023136"/>
    </source>
</evidence>
<protein>
    <submittedName>
        <fullName evidence="13">Spatacsin</fullName>
    </submittedName>
</protein>
<evidence type="ECO:0000259" key="12">
    <source>
        <dbReference type="Pfam" id="PF14649"/>
    </source>
</evidence>
<feature type="transmembrane region" description="Helical" evidence="11">
    <location>
        <begin position="1444"/>
        <end position="1464"/>
    </location>
</feature>
<feature type="transmembrane region" description="Helical" evidence="11">
    <location>
        <begin position="1279"/>
        <end position="1298"/>
    </location>
</feature>
<feature type="transmembrane region" description="Helical" evidence="11">
    <location>
        <begin position="397"/>
        <end position="415"/>
    </location>
</feature>
<dbReference type="GO" id="GO:0007165">
    <property type="term" value="P:signal transduction"/>
    <property type="evidence" value="ECO:0007669"/>
    <property type="project" value="UniProtKB-KW"/>
</dbReference>
<feature type="transmembrane region" description="Helical" evidence="11">
    <location>
        <begin position="1812"/>
        <end position="1831"/>
    </location>
</feature>
<evidence type="ECO:0000256" key="8">
    <source>
        <dbReference type="ARBA" id="ARBA00023170"/>
    </source>
</evidence>
<feature type="transmembrane region" description="Helical" evidence="11">
    <location>
        <begin position="120"/>
        <end position="138"/>
    </location>
</feature>
<feature type="compositionally biased region" description="Polar residues" evidence="10">
    <location>
        <begin position="2764"/>
        <end position="2775"/>
    </location>
</feature>
<feature type="transmembrane region" description="Helical" evidence="11">
    <location>
        <begin position="305"/>
        <end position="330"/>
    </location>
</feature>
<evidence type="ECO:0000256" key="11">
    <source>
        <dbReference type="SAM" id="Phobius"/>
    </source>
</evidence>
<gene>
    <name evidence="13" type="ORF">ALC53_09857</name>
</gene>
<feature type="transmembrane region" description="Helical" evidence="11">
    <location>
        <begin position="172"/>
        <end position="202"/>
    </location>
</feature>
<dbReference type="InterPro" id="IPR004117">
    <property type="entry name" value="7tm6_olfct_rcpt"/>
</dbReference>
<feature type="transmembrane region" description="Helical" evidence="11">
    <location>
        <begin position="28"/>
        <end position="54"/>
    </location>
</feature>
<keyword evidence="3" id="KW-0716">Sensory transduction</keyword>
<keyword evidence="14" id="KW-1185">Reference proteome</keyword>
<dbReference type="Proteomes" id="UP000078540">
    <property type="component" value="Unassembled WGS sequence"/>
</dbReference>
<dbReference type="STRING" id="520822.A0A195B660"/>
<dbReference type="InterPro" id="IPR028107">
    <property type="entry name" value="Spatacsin_C_dom"/>
</dbReference>
<dbReference type="EMBL" id="KQ976587">
    <property type="protein sequence ID" value="KYM79745.1"/>
    <property type="molecule type" value="Genomic_DNA"/>
</dbReference>
<organism evidence="13 14">
    <name type="scientific">Atta colombica</name>
    <dbReference type="NCBI Taxonomy" id="520822"/>
    <lineage>
        <taxon>Eukaryota</taxon>
        <taxon>Metazoa</taxon>
        <taxon>Ecdysozoa</taxon>
        <taxon>Arthropoda</taxon>
        <taxon>Hexapoda</taxon>
        <taxon>Insecta</taxon>
        <taxon>Pterygota</taxon>
        <taxon>Neoptera</taxon>
        <taxon>Endopterygota</taxon>
        <taxon>Hymenoptera</taxon>
        <taxon>Apocrita</taxon>
        <taxon>Aculeata</taxon>
        <taxon>Formicoidea</taxon>
        <taxon>Formicidae</taxon>
        <taxon>Myrmicinae</taxon>
        <taxon>Atta</taxon>
    </lineage>
</organism>
<feature type="transmembrane region" description="Helical" evidence="11">
    <location>
        <begin position="1543"/>
        <end position="1562"/>
    </location>
</feature>
<sequence>MQLCRWMLKPIGMWHPIYGHSPSQIEKFISIILTVICFSALCFVLIPAGFYTLFREKDISIKIKLFGPVGFCLTNTIKYCYFGARAAAFGRCIRHVEDDWRIVHHQTREIMLKQVLGRRLTTLCAIFLYIGGLSYYIIMPLSSRQEINENYTIRINTYPGYDMFFDPTASPAYEIMFCIHILFAMISLQITTASCSLAAIFVTHACGQIDILILLLDDLVEGKWSKDTTVKKRLSAIAKHHVRILRFTTDVEKILREVCLVELVTATLMICLLEYLFLMLCRWVLKPIGIWHPIYGHPSQNEKFISIILIVICFSALCFVLIPAGFYTLFREKDISIKVKLFGPVGFCLTNTIKYCYFGARAAAFGRCIRHVEDDWRIVQHQTREIMLKKVLIGRRLTTLCAIFLYTGGLSYHIIMPLSSRQEINENYTIRIHTYPGYDMFFDPRVSPAYEIVFCIHILFAMITYHITTASCSLAAIFVTHACGQIDILMLLLDDLVEGKWSKNTTVKKRLSAIAKHHVRILSWYRRYLARVMSSRNSGNDIDNVLGRIFLDNVNTFVFHSQEWNNSDSIAIFTYFFLFVSFVFNIFIFCYIGELLTEQCSKIGNTTYTIEWYNLPGKVALDLMLMINMSGHPVQITAGRLLSLSFANFGNVTHQSPLRHRDDSMAKLNISWSNVNSERDIIKALMWNRWILRILGIWPLVYSNTTTIEKILATILFALCWSALSFLLIPLIIFTLSERTTIYEKIKLLGPLSYVIIATLKYFFLVIHRKNIRQCINMLSTDWRAVHQQNYRKIMNKNVTKSHMLSKFCIMFMYCGGLSFHTVMPFLTHTTIDEQNVTVKPIPYPGFDIIFDLHFTPAYVFVFCAQWFSGIVLFNVTTAVCCLAAMFVAHACGQIEIVMARVENLVKNVQNSRMKEHMAIIVKHHMQSLRFSVSIDNILREICLVEIVGATLNICLLEYYCLMEWNNNDNIAILIYFFLLISFIFNVFTFCYIGEQLTNQCSKIGFASYKIEWYHLPGKTALDLTLINSISQHPIKITAGKIINLSFSSFCSVSTIHHFKKKPHQLQCIIKNAKSKYLQFFMNYDDVLMTSTPVHTCFSNIQRFQFQCNSFMFTFSPRYFISIVRFNNTTSACCLAVILIFQACGQINIVIACVFKKKYFESPSIQIHDKRVVNIARYANTQIAIKLDNLMDIDIWMRIDLTDTHYSHEKLEIAQLYMLKKIHLFKFSAVVEEVLQEVCLVEFTSSVCTICLLEYYCIVVTFKSDRELMLKYATTGRNLTIIGVCFMYTAGIIYHLILPFCVEHKIDNQTIRPLVYPIYSKFTQSQISPIYEIVYVAHCMCGYTIYSLTAGACGLAALFVTHACGQIQVIMSRLENLLNDENSNIHQQIAIIVKDHVRIVRFSAVIEEVLQEVCLVEFTSSVCIICLLEYYCIVDWKHDNKISLATYFLLFISFCFNVYILCYIGELLMEKSIEIGSMCYMINWYQLSPRSVRSLILIIAMSSHPIKLTAGRMANLSLTTFGNVTFKSDRELMLKYATTGRNLTIIGVCFMYTAGIIYHLILPFCVEHKVDNQTIRPFVYPTYSKFSQSQISPLYEIVYVAHCMCGYTIYSVTVGACGLAALFVTHACGQIQILISQLEDLLAGERFKQTPNVHYQIAAIVRNHVKIIKFATKVEEVLQEVCLVEFTSSVCTICLLEYYCIADWTADDRFSFATFSLLLVSFCFNIYILCYIGELLIEKSTQIGSICYMINWYQLSPISARSLILIIAMSSHPIKLTAGRMIDLSLKSFRSVRHITSDRELMLKYATTGRRLSMISATSMYVAGFIYHTILPFCIEHKVDNQTIRPLVYPTYSKFFKTQASPIYEMVYLAHCVCGYIMYSVTAGSCGLAAIFATHACGQIEVIISRLEDLSCGKNFEQLSDVNQRISLIVKSHVRILRFSAAVEGILQEVCLLEFASSIFTMCLPEYYCIVSSQIGTRCFMIRWYQLPAKSVRSLVLVIAMSSHPIKISAGRMIDLSLATFGNKTTVGGIPVECLTGESAAIWSGWRTLGDRELVREASAKGTHIKLAHKCLAHRRNCSVEQACIYFNKEVDNWVDELLNKKQVHRASHVLKNMEKDPMEHIFVVSIKSKDSLLRDYLCEYMININGFKNEHIAAWNIIKSIKQYEEKCKIQSGLSSCICLDDIMKLPQNIEEALRTELYFSLNDSEILGNVSSNILWDYLLSNNKINALKIWIDTKYNPDDSQISDKIDPYLKSLFMNLNITPDMIDYIDSSNAGDLVKNLAKNHLCRYGIFTIEEKNDLQLILNRSFGCGITLEELSTKILSLASSNINKKEFLQNIDYQLCLIDCSQNCHTQEDTLKLKKFFNVLTDMCNARNNYENALIHGIVGSIDYLSDDFNDYLKTNYLVSLALIFLQSWQIRNALCANSLEKNTLMRDIFTNKTVLKIDTRVISQEVLQYTLRHTPELQYIIEDQNKKDDITMYDLLDGYRNLNSKSAFKWRFKNEPMPIFTNEKLVKKYGHQETLTYGYYLKEGRPNMAMYHLHAQVKLLGNVSSHRKFKAALYAHVLALRNLDKSDIVCSCIAFVELLKIDSNNLRLHITVAKYVQEQLNISIGNLLENVVYKNQTDLKTVMLYLEQSFQKYLADKTFDNAQFVETLKTWDIIVRFARVHNCALPEILLKYLVDHDLWFEFVAVCDIFSYPKTQVLENTKLFKNANIREHLLTCLSNDKLSKSESYNEKMRPQDPRQLSSRQHKKVGTKENKSPKSTSATSEIETDTISTKDIPNNCTLTSSDNNLWLTILNCHQSQDPPRALINASRSNLRPLLTVLATCYEPSSVIAYCYCWMVISTGREDILYDYTECLEKQIWPSDKDSILNPFFEFLMQAINYGEFKENQQYLIEFKSQCSSLQTNKIVDWDSVHFTYLKNLYWVAVVATQCIVTALGYGFQIAVPDFQRLLDIMKLLEKTNVKLNFRAVIPINNTYNFDTEIQRCINDLIAIENYSTALELTCYTEFNSSEIILAQARNTFKQSINKDGEVNSAFWMQCAQDFNKYKISPQIAVEFFVEHAEKVISHKERYEVLKLAYETMKNAEIEQQTIATLEMAMWKSCILAGPENIEFDNNDHIFNKLKTELLSGLDKLQVTCSLIDENEKSAANILINKLIDLGKLDIALRISVIFHYNHKDLQILMLCLSLAEGEISPTDLTAQQKMNTISSIVESNKTDDTTISNRYFQMECISILEKLSEILAYGKETCFRIVSCYKLAVLLGKTYQSLLMLKDPIKFLQEIVENDQEDLIFMWGYSLNSHFHLIMELCNDISLLGLKLLKTAQSLLEKYVSTHDEKKNVLRLKTIVELLIRSHDCFTASCNMEGIASILRKCQSLANMLQILKYWALLVRLVTGVGRFTEMNYVFQILKENDQFESLLGQGLDKVPGLKMALLEFLKRQCPEDKELFTLVALHFRLYYEIALMWENESKEIITKLISDILKECGKGIIGIPIEIKFTRNDNVLKQLQLAVINFTHATQYYLQDKKLNLASQCSHQAQLVALQIGLLNTVPQNQQAVCLLNLKSDELERILCHILNFSQALIVIRAYNYHVDWVNLIYHHCILKGDTGYLKEFLTVINLTPMIVEDCARRYRLEKSINHSMTDNMKILISELSDVECKYMLASQLGFKDIVEEILNDPMIGAYLKDTIWKKGYTAS</sequence>
<feature type="transmembrane region" description="Helical" evidence="11">
    <location>
        <begin position="748"/>
        <end position="767"/>
    </location>
</feature>
<feature type="domain" description="Spatacsin C-terminal" evidence="12">
    <location>
        <begin position="3318"/>
        <end position="3636"/>
    </location>
</feature>
<keyword evidence="2" id="KW-1003">Cell membrane</keyword>
<evidence type="ECO:0000256" key="6">
    <source>
        <dbReference type="ARBA" id="ARBA00022989"/>
    </source>
</evidence>
<feature type="transmembrane region" description="Helical" evidence="11">
    <location>
        <begin position="971"/>
        <end position="993"/>
    </location>
</feature>
<evidence type="ECO:0000256" key="9">
    <source>
        <dbReference type="ARBA" id="ARBA00023224"/>
    </source>
</evidence>
<evidence type="ECO:0000256" key="5">
    <source>
        <dbReference type="ARBA" id="ARBA00022725"/>
    </source>
</evidence>
<dbReference type="Pfam" id="PF14649">
    <property type="entry name" value="Spatacsin_C"/>
    <property type="match status" value="1"/>
</dbReference>
<feature type="transmembrane region" description="Helical" evidence="11">
    <location>
        <begin position="570"/>
        <end position="592"/>
    </location>
</feature>
<comment type="subcellular location">
    <subcellularLocation>
        <location evidence="1">Cell membrane</location>
        <topology evidence="1">Multi-pass membrane protein</topology>
    </subcellularLocation>
</comment>
<dbReference type="PANTHER" id="PTHR21137:SF35">
    <property type="entry name" value="ODORANT RECEPTOR 19A-RELATED"/>
    <property type="match status" value="1"/>
</dbReference>
<evidence type="ECO:0000313" key="14">
    <source>
        <dbReference type="Proteomes" id="UP000078540"/>
    </source>
</evidence>
<keyword evidence="5" id="KW-0552">Olfaction</keyword>
<dbReference type="GO" id="GO:0004984">
    <property type="term" value="F:olfactory receptor activity"/>
    <property type="evidence" value="ECO:0007669"/>
    <property type="project" value="InterPro"/>
</dbReference>
<dbReference type="PANTHER" id="PTHR21137">
    <property type="entry name" value="ODORANT RECEPTOR"/>
    <property type="match status" value="1"/>
</dbReference>
<dbReference type="GO" id="GO:0005886">
    <property type="term" value="C:plasma membrane"/>
    <property type="evidence" value="ECO:0007669"/>
    <property type="project" value="UniProtKB-SubCell"/>
</dbReference>
<name>A0A195B660_9HYME</name>
<evidence type="ECO:0000256" key="2">
    <source>
        <dbReference type="ARBA" id="ARBA00022475"/>
    </source>
</evidence>
<feature type="compositionally biased region" description="Basic and acidic residues" evidence="10">
    <location>
        <begin position="2733"/>
        <end position="2744"/>
    </location>
</feature>
<dbReference type="Pfam" id="PF02949">
    <property type="entry name" value="7tm_6"/>
    <property type="match status" value="6"/>
</dbReference>
<evidence type="ECO:0000256" key="10">
    <source>
        <dbReference type="SAM" id="MobiDB-lite"/>
    </source>
</evidence>
<evidence type="ECO:0000256" key="3">
    <source>
        <dbReference type="ARBA" id="ARBA00022606"/>
    </source>
</evidence>
<feature type="transmembrane region" description="Helical" evidence="11">
    <location>
        <begin position="263"/>
        <end position="285"/>
    </location>
</feature>
<feature type="transmembrane region" description="Helical" evidence="11">
    <location>
        <begin position="711"/>
        <end position="736"/>
    </location>
</feature>
<feature type="transmembrane region" description="Helical" evidence="11">
    <location>
        <begin position="867"/>
        <end position="889"/>
    </location>
</feature>
<keyword evidence="6 11" id="KW-1133">Transmembrane helix</keyword>
<feature type="region of interest" description="Disordered" evidence="10">
    <location>
        <begin position="2733"/>
        <end position="2775"/>
    </location>
</feature>
<evidence type="ECO:0000256" key="1">
    <source>
        <dbReference type="ARBA" id="ARBA00004651"/>
    </source>
</evidence>
<feature type="transmembrane region" description="Helical" evidence="11">
    <location>
        <begin position="1710"/>
        <end position="1732"/>
    </location>
</feature>
<feature type="transmembrane region" description="Helical" evidence="11">
    <location>
        <begin position="805"/>
        <end position="827"/>
    </location>
</feature>
<keyword evidence="8" id="KW-0675">Receptor</keyword>
<keyword evidence="9" id="KW-0807">Transducer</keyword>
<accession>A0A195B660</accession>